<dbReference type="Proteomes" id="UP000295164">
    <property type="component" value="Unassembled WGS sequence"/>
</dbReference>
<dbReference type="EMBL" id="SKFH01000003">
    <property type="protein sequence ID" value="TCZ74185.1"/>
    <property type="molecule type" value="Genomic_DNA"/>
</dbReference>
<dbReference type="Gene3D" id="2.160.20.120">
    <property type="match status" value="1"/>
</dbReference>
<dbReference type="Pfam" id="PF10988">
    <property type="entry name" value="DUF2807"/>
    <property type="match status" value="1"/>
</dbReference>
<keyword evidence="4" id="KW-1185">Reference proteome</keyword>
<dbReference type="OrthoDB" id="877489at2"/>
<dbReference type="InterPro" id="IPR021255">
    <property type="entry name" value="DUF2807"/>
</dbReference>
<accession>A0A4R4E8U1</accession>
<evidence type="ECO:0000259" key="2">
    <source>
        <dbReference type="Pfam" id="PF10988"/>
    </source>
</evidence>
<comment type="caution">
    <text evidence="3">The sequence shown here is derived from an EMBL/GenBank/DDBJ whole genome shotgun (WGS) entry which is preliminary data.</text>
</comment>
<gene>
    <name evidence="3" type="ORF">E0486_03675</name>
</gene>
<sequence length="242" mass="25191">MHSNMKQLLFGALLTLSLGASAQKTIHDDMAQLRTVAAFHGVRVSAGIDLYLSEGDEAVAVSARSIELRDRIRTTVENGVLRIWYEWNDNKGMVWGNNKNLKAYVSAKMIDQLSASGGSDVFVDGTLHSPSLRLDLSGGADFKGSVAVQGTLEAGISGGSDVDIKGTATVLKVSASGGSDFNGGDLTVDSCTADASGGSDVDVTVNREIRASASGGSDVYYRGSATLAESHKSGGSDIKKRG</sequence>
<organism evidence="3 4">
    <name type="scientific">Flaviaesturariibacter aridisoli</name>
    <dbReference type="NCBI Taxonomy" id="2545761"/>
    <lineage>
        <taxon>Bacteria</taxon>
        <taxon>Pseudomonadati</taxon>
        <taxon>Bacteroidota</taxon>
        <taxon>Chitinophagia</taxon>
        <taxon>Chitinophagales</taxon>
        <taxon>Chitinophagaceae</taxon>
        <taxon>Flaviaestuariibacter</taxon>
    </lineage>
</organism>
<feature type="signal peptide" evidence="1">
    <location>
        <begin position="1"/>
        <end position="22"/>
    </location>
</feature>
<protein>
    <submittedName>
        <fullName evidence="3">DUF2807 domain-containing protein</fullName>
    </submittedName>
</protein>
<evidence type="ECO:0000256" key="1">
    <source>
        <dbReference type="SAM" id="SignalP"/>
    </source>
</evidence>
<reference evidence="3 4" key="1">
    <citation type="submission" date="2019-03" db="EMBL/GenBank/DDBJ databases">
        <authorList>
            <person name="Kim M.K.M."/>
        </authorList>
    </citation>
    <scope>NUCLEOTIDE SEQUENCE [LARGE SCALE GENOMIC DNA]</scope>
    <source>
        <strain evidence="3 4">17J68-15</strain>
    </source>
</reference>
<evidence type="ECO:0000313" key="3">
    <source>
        <dbReference type="EMBL" id="TCZ74185.1"/>
    </source>
</evidence>
<feature type="chain" id="PRO_5020547054" evidence="1">
    <location>
        <begin position="23"/>
        <end position="242"/>
    </location>
</feature>
<dbReference type="AlphaFoldDB" id="A0A4R4E8U1"/>
<name>A0A4R4E8U1_9BACT</name>
<evidence type="ECO:0000313" key="4">
    <source>
        <dbReference type="Proteomes" id="UP000295164"/>
    </source>
</evidence>
<feature type="domain" description="Putative auto-transporter adhesin head GIN" evidence="2">
    <location>
        <begin position="38"/>
        <end position="225"/>
    </location>
</feature>
<keyword evidence="1" id="KW-0732">Signal</keyword>
<proteinExistence type="predicted"/>